<evidence type="ECO:0000256" key="1">
    <source>
        <dbReference type="ARBA" id="ARBA00004447"/>
    </source>
</evidence>
<evidence type="ECO:0000256" key="8">
    <source>
        <dbReference type="ARBA" id="ARBA00022989"/>
    </source>
</evidence>
<evidence type="ECO:0000256" key="9">
    <source>
        <dbReference type="ARBA" id="ARBA00023034"/>
    </source>
</evidence>
<proteinExistence type="inferred from homology"/>
<keyword evidence="6 12" id="KW-0812">Transmembrane</keyword>
<keyword evidence="4 12" id="KW-0328">Glycosyltransferase</keyword>
<evidence type="ECO:0000256" key="12">
    <source>
        <dbReference type="RuleBase" id="RU003832"/>
    </source>
</evidence>
<feature type="domain" description="Fucosyltransferase N-terminal" evidence="14">
    <location>
        <begin position="100"/>
        <end position="218"/>
    </location>
</feature>
<keyword evidence="7" id="KW-0735">Signal-anchor</keyword>
<name>A0A1L8EIF8_HAEIR</name>
<keyword evidence="10 12" id="KW-0472">Membrane</keyword>
<evidence type="ECO:0000256" key="11">
    <source>
        <dbReference type="ARBA" id="ARBA00023180"/>
    </source>
</evidence>
<dbReference type="EMBL" id="GFDG01000426">
    <property type="protein sequence ID" value="JAV18373.1"/>
    <property type="molecule type" value="Transcribed_RNA"/>
</dbReference>
<dbReference type="PANTHER" id="PTHR48438:SF1">
    <property type="entry name" value="ALPHA-(1,3)-FUCOSYLTRANSFERASE C-RELATED"/>
    <property type="match status" value="1"/>
</dbReference>
<dbReference type="FunFam" id="3.40.50.11660:FF:000006">
    <property type="entry name" value="Alpha-(1,3)-fucosyltransferase C"/>
    <property type="match status" value="1"/>
</dbReference>
<evidence type="ECO:0000256" key="5">
    <source>
        <dbReference type="ARBA" id="ARBA00022679"/>
    </source>
</evidence>
<dbReference type="InterPro" id="IPR038577">
    <property type="entry name" value="GT10-like_C_sf"/>
</dbReference>
<organism evidence="15">
    <name type="scientific">Haematobia irritans</name>
    <name type="common">Horn fly</name>
    <name type="synonym">Conops irritans</name>
    <dbReference type="NCBI Taxonomy" id="7368"/>
    <lineage>
        <taxon>Eukaryota</taxon>
        <taxon>Metazoa</taxon>
        <taxon>Ecdysozoa</taxon>
        <taxon>Arthropoda</taxon>
        <taxon>Hexapoda</taxon>
        <taxon>Insecta</taxon>
        <taxon>Pterygota</taxon>
        <taxon>Neoptera</taxon>
        <taxon>Endopterygota</taxon>
        <taxon>Diptera</taxon>
        <taxon>Brachycera</taxon>
        <taxon>Muscomorpha</taxon>
        <taxon>Muscoidea</taxon>
        <taxon>Muscidae</taxon>
        <taxon>Haematobia</taxon>
    </lineage>
</organism>
<dbReference type="AlphaFoldDB" id="A0A1L8EIF8"/>
<dbReference type="EC" id="2.4.1.-" evidence="12"/>
<dbReference type="GO" id="GO:0008417">
    <property type="term" value="F:fucosyltransferase activity"/>
    <property type="evidence" value="ECO:0007669"/>
    <property type="project" value="InterPro"/>
</dbReference>
<evidence type="ECO:0000256" key="3">
    <source>
        <dbReference type="ARBA" id="ARBA00008919"/>
    </source>
</evidence>
<feature type="domain" description="Fucosyltransferase C-terminal" evidence="13">
    <location>
        <begin position="255"/>
        <end position="429"/>
    </location>
</feature>
<keyword evidence="5 12" id="KW-0808">Transferase</keyword>
<dbReference type="Gene3D" id="3.40.50.11660">
    <property type="entry name" value="Glycosyl transferase family 10, C-terminal domain"/>
    <property type="match status" value="1"/>
</dbReference>
<reference evidence="15" key="1">
    <citation type="submission" date="2017-01" db="EMBL/GenBank/DDBJ databases">
        <title>An insight into the sialome and mialome of the horn fly, Haematobia irritans.</title>
        <authorList>
            <person name="Breijo M."/>
            <person name="Boiani M."/>
            <person name="Ures X."/>
            <person name="Rocha S."/>
            <person name="Sequeira M."/>
            <person name="Ribeiro J.M."/>
        </authorList>
    </citation>
    <scope>NUCLEOTIDE SEQUENCE</scope>
</reference>
<evidence type="ECO:0000256" key="10">
    <source>
        <dbReference type="ARBA" id="ARBA00023136"/>
    </source>
</evidence>
<dbReference type="GO" id="GO:0032580">
    <property type="term" value="C:Golgi cisterna membrane"/>
    <property type="evidence" value="ECO:0007669"/>
    <property type="project" value="UniProtKB-SubCell"/>
</dbReference>
<keyword evidence="11" id="KW-0325">Glycoprotein</keyword>
<evidence type="ECO:0000259" key="13">
    <source>
        <dbReference type="Pfam" id="PF00852"/>
    </source>
</evidence>
<dbReference type="UniPathway" id="UPA00378"/>
<comment type="subcellular location">
    <subcellularLocation>
        <location evidence="1 12">Golgi apparatus</location>
        <location evidence="1 12">Golgi stack membrane</location>
        <topology evidence="1 12">Single-pass type II membrane protein</topology>
    </subcellularLocation>
</comment>
<evidence type="ECO:0000256" key="7">
    <source>
        <dbReference type="ARBA" id="ARBA00022968"/>
    </source>
</evidence>
<dbReference type="InterPro" id="IPR031481">
    <property type="entry name" value="Glyco_tran_10_N"/>
</dbReference>
<comment type="pathway">
    <text evidence="2">Protein modification; protein glycosylation.</text>
</comment>
<evidence type="ECO:0000256" key="4">
    <source>
        <dbReference type="ARBA" id="ARBA00022676"/>
    </source>
</evidence>
<keyword evidence="8 12" id="KW-1133">Transmembrane helix</keyword>
<accession>A0A1L8EIF8</accession>
<dbReference type="InterPro" id="IPR001503">
    <property type="entry name" value="Glyco_trans_10"/>
</dbReference>
<evidence type="ECO:0000256" key="2">
    <source>
        <dbReference type="ARBA" id="ARBA00004922"/>
    </source>
</evidence>
<dbReference type="Pfam" id="PF00852">
    <property type="entry name" value="Glyco_transf_10"/>
    <property type="match status" value="1"/>
</dbReference>
<dbReference type="Pfam" id="PF17039">
    <property type="entry name" value="Glyco_tran_10_N"/>
    <property type="match status" value="1"/>
</dbReference>
<keyword evidence="9 12" id="KW-0333">Golgi apparatus</keyword>
<evidence type="ECO:0000313" key="15">
    <source>
        <dbReference type="EMBL" id="JAV18373.1"/>
    </source>
</evidence>
<protein>
    <recommendedName>
        <fullName evidence="12">Fucosyltransferase</fullName>
        <ecNumber evidence="12">2.4.1.-</ecNumber>
    </recommendedName>
</protein>
<comment type="similarity">
    <text evidence="3 12">Belongs to the glycosyltransferase 10 family.</text>
</comment>
<dbReference type="SUPFAM" id="SSF53756">
    <property type="entry name" value="UDP-Glycosyltransferase/glycogen phosphorylase"/>
    <property type="match status" value="1"/>
</dbReference>
<evidence type="ECO:0000259" key="14">
    <source>
        <dbReference type="Pfam" id="PF17039"/>
    </source>
</evidence>
<sequence length="443" mass="53016">MYASSQGEPLLRKNSGAATVLTNGSSHIRVNLVDMERIEQMQQRRYKMKWFLILLVVMSITGFLTWLYIDHTVPEFNQYRLVKSFENPTESNDNNYVDQLRIILLWNSFFGDKRWSLPDDLLDPSYFRKDIRCPVSNCVITNRRDLFPRLDMYDAILFHTAQPFSVINPVPSQRSWRQLYVFALMEPPGETKHILSDENDFYNLTMTYRTDSDIVWAYNWFVDKTTNMRILPWEYPQWRPMVPNVYNNTEIWKAWSSKTKMAAWFVSHCETLSKREQLAAELQKSIDVDIYGKCGGFSCQQGSPECDRLLDEEYKFYFSFENSLCVDYITEKLYRIMKRNIIPVVYGGANYKQFLPPHSYINVEDFATPAELAQYLKYVSENAAEYMRYFWWREYYELRFYSPFCELCQRLHEPQYFLKSQSYSNIEKWWLQGTCRFKSQIVF</sequence>
<feature type="transmembrane region" description="Helical" evidence="12">
    <location>
        <begin position="50"/>
        <end position="69"/>
    </location>
</feature>
<dbReference type="InterPro" id="IPR055270">
    <property type="entry name" value="Glyco_tran_10_C"/>
</dbReference>
<evidence type="ECO:0000256" key="6">
    <source>
        <dbReference type="ARBA" id="ARBA00022692"/>
    </source>
</evidence>
<dbReference type="PANTHER" id="PTHR48438">
    <property type="entry name" value="ALPHA-(1,3)-FUCOSYLTRANSFERASE C-RELATED"/>
    <property type="match status" value="1"/>
</dbReference>